<dbReference type="AlphaFoldDB" id="A0A059AKX8"/>
<keyword evidence="4" id="KW-0433">Leucine-rich repeat</keyword>
<name>A0A059AKX8_EUCGR</name>
<keyword evidence="5" id="KW-0812">Transmembrane</keyword>
<dbReference type="GO" id="GO:0005886">
    <property type="term" value="C:plasma membrane"/>
    <property type="evidence" value="ECO:0007669"/>
    <property type="project" value="UniProtKB-SubCell"/>
</dbReference>
<evidence type="ECO:0000256" key="1">
    <source>
        <dbReference type="ARBA" id="ARBA00004251"/>
    </source>
</evidence>
<dbReference type="PRINTS" id="PR00019">
    <property type="entry name" value="LEURICHRPT"/>
</dbReference>
<evidence type="ECO:0000256" key="2">
    <source>
        <dbReference type="ARBA" id="ARBA00009592"/>
    </source>
</evidence>
<keyword evidence="6" id="KW-0677">Repeat</keyword>
<dbReference type="PANTHER" id="PTHR27004:SF428">
    <property type="entry name" value="OS01G0160600 PROTEIN"/>
    <property type="match status" value="1"/>
</dbReference>
<evidence type="ECO:0000256" key="9">
    <source>
        <dbReference type="ARBA" id="ARBA00023170"/>
    </source>
</evidence>
<dbReference type="InterPro" id="IPR032675">
    <property type="entry name" value="LRR_dom_sf"/>
</dbReference>
<evidence type="ECO:0000256" key="6">
    <source>
        <dbReference type="ARBA" id="ARBA00022737"/>
    </source>
</evidence>
<reference evidence="11" key="1">
    <citation type="submission" date="2013-07" db="EMBL/GenBank/DDBJ databases">
        <title>The genome of Eucalyptus grandis.</title>
        <authorList>
            <person name="Schmutz J."/>
            <person name="Hayes R."/>
            <person name="Myburg A."/>
            <person name="Tuskan G."/>
            <person name="Grattapaglia D."/>
            <person name="Rokhsar D.S."/>
        </authorList>
    </citation>
    <scope>NUCLEOTIDE SEQUENCE</scope>
    <source>
        <tissue evidence="11">Leaf extractions</tissue>
    </source>
</reference>
<keyword evidence="3" id="KW-1003">Cell membrane</keyword>
<evidence type="ECO:0000256" key="5">
    <source>
        <dbReference type="ARBA" id="ARBA00022692"/>
    </source>
</evidence>
<dbReference type="Gramene" id="KCW54468">
    <property type="protein sequence ID" value="KCW54468"/>
    <property type="gene ID" value="EUGRSUZ_I00416"/>
</dbReference>
<proteinExistence type="inferred from homology"/>
<dbReference type="InterPro" id="IPR001611">
    <property type="entry name" value="Leu-rich_rpt"/>
</dbReference>
<accession>A0A059AKX8</accession>
<dbReference type="InParanoid" id="A0A059AKX8"/>
<dbReference type="STRING" id="71139.A0A059AKX8"/>
<organism evidence="11">
    <name type="scientific">Eucalyptus grandis</name>
    <name type="common">Flooded gum</name>
    <dbReference type="NCBI Taxonomy" id="71139"/>
    <lineage>
        <taxon>Eukaryota</taxon>
        <taxon>Viridiplantae</taxon>
        <taxon>Streptophyta</taxon>
        <taxon>Embryophyta</taxon>
        <taxon>Tracheophyta</taxon>
        <taxon>Spermatophyta</taxon>
        <taxon>Magnoliopsida</taxon>
        <taxon>eudicotyledons</taxon>
        <taxon>Gunneridae</taxon>
        <taxon>Pentapetalae</taxon>
        <taxon>rosids</taxon>
        <taxon>malvids</taxon>
        <taxon>Myrtales</taxon>
        <taxon>Myrtaceae</taxon>
        <taxon>Myrtoideae</taxon>
        <taxon>Eucalypteae</taxon>
        <taxon>Eucalyptus</taxon>
    </lineage>
</organism>
<dbReference type="PANTHER" id="PTHR27004">
    <property type="entry name" value="RECEPTOR-LIKE PROTEIN 12 ISOFORM X1"/>
    <property type="match status" value="1"/>
</dbReference>
<dbReference type="SUPFAM" id="SSF52058">
    <property type="entry name" value="L domain-like"/>
    <property type="match status" value="1"/>
</dbReference>
<protein>
    <recommendedName>
        <fullName evidence="12">Leucine-rich repeat-containing N-terminal plant-type domain-containing protein</fullName>
    </recommendedName>
</protein>
<sequence>MLYYFSISNNNLGGQWLEEYFLHRLNLVTLDLSNNRFEGSLPIPPPTTRFYFSANNKIGGKVSPLICNATKLRVLDLSNNSLMGTLPECLMNLIKNLSILNLRMNMIHGVIPRKFAEDSNLRTIDFRTLPRFLLRCENLEVLDLGNNRIEDTFPEWLGTLLKLRDKRRGKLQYMGDDNYQNSIMVTMKRLEIWLVKILTVFTSIDLSSNHFVGELPMDIGNLKSLKGLNFFHNNLIGYIPLSTDLSSNKFIGRIPQELADLTYLAFLNLSEKKLIGPIPQGRQFNTFKSGSFSKNPRLYRFPLPKTCTNSPREIPPVTILQENDTRHEGWFEWTSILMGYGCGTVARVSLGYIVLGSRNFEWLAGLLERK</sequence>
<evidence type="ECO:0000256" key="10">
    <source>
        <dbReference type="ARBA" id="ARBA00023180"/>
    </source>
</evidence>
<keyword evidence="8" id="KW-0472">Membrane</keyword>
<evidence type="ECO:0000256" key="8">
    <source>
        <dbReference type="ARBA" id="ARBA00023136"/>
    </source>
</evidence>
<keyword evidence="7" id="KW-1133">Transmembrane helix</keyword>
<evidence type="ECO:0008006" key="12">
    <source>
        <dbReference type="Google" id="ProtNLM"/>
    </source>
</evidence>
<dbReference type="Pfam" id="PF00560">
    <property type="entry name" value="LRR_1"/>
    <property type="match status" value="4"/>
</dbReference>
<evidence type="ECO:0000256" key="4">
    <source>
        <dbReference type="ARBA" id="ARBA00022614"/>
    </source>
</evidence>
<dbReference type="EMBL" id="KK198761">
    <property type="protein sequence ID" value="KCW54468.1"/>
    <property type="molecule type" value="Genomic_DNA"/>
</dbReference>
<keyword evidence="9" id="KW-0675">Receptor</keyword>
<keyword evidence="10" id="KW-0325">Glycoprotein</keyword>
<evidence type="ECO:0000256" key="7">
    <source>
        <dbReference type="ARBA" id="ARBA00022989"/>
    </source>
</evidence>
<comment type="subcellular location">
    <subcellularLocation>
        <location evidence="1">Cell membrane</location>
        <topology evidence="1">Single-pass type I membrane protein</topology>
    </subcellularLocation>
</comment>
<evidence type="ECO:0000313" key="11">
    <source>
        <dbReference type="EMBL" id="KCW54468.1"/>
    </source>
</evidence>
<dbReference type="Gene3D" id="3.80.10.10">
    <property type="entry name" value="Ribonuclease Inhibitor"/>
    <property type="match status" value="1"/>
</dbReference>
<evidence type="ECO:0000256" key="3">
    <source>
        <dbReference type="ARBA" id="ARBA00022475"/>
    </source>
</evidence>
<gene>
    <name evidence="11" type="ORF">EUGRSUZ_I00416</name>
</gene>
<comment type="similarity">
    <text evidence="2">Belongs to the RLP family.</text>
</comment>